<keyword evidence="7" id="KW-1185">Reference proteome</keyword>
<dbReference type="EMBL" id="VSZS01000060">
    <property type="protein sequence ID" value="TYR33257.1"/>
    <property type="molecule type" value="Genomic_DNA"/>
</dbReference>
<evidence type="ECO:0000256" key="1">
    <source>
        <dbReference type="ARBA" id="ARBA00022491"/>
    </source>
</evidence>
<dbReference type="PANTHER" id="PTHR30146:SF148">
    <property type="entry name" value="HTH-TYPE TRANSCRIPTIONAL REPRESSOR PURR-RELATED"/>
    <property type="match status" value="1"/>
</dbReference>
<dbReference type="PROSITE" id="PS50932">
    <property type="entry name" value="HTH_LACI_2"/>
    <property type="match status" value="1"/>
</dbReference>
<name>A0A5D4GY99_9HYPH</name>
<dbReference type="GO" id="GO:0000976">
    <property type="term" value="F:transcription cis-regulatory region binding"/>
    <property type="evidence" value="ECO:0007669"/>
    <property type="project" value="TreeGrafter"/>
</dbReference>
<dbReference type="Proteomes" id="UP000323258">
    <property type="component" value="Unassembled WGS sequence"/>
</dbReference>
<reference evidence="6 7" key="1">
    <citation type="submission" date="2019-08" db="EMBL/GenBank/DDBJ databases">
        <authorList>
            <person name="Seo Y.L."/>
        </authorList>
    </citation>
    <scope>NUCLEOTIDE SEQUENCE [LARGE SCALE GENOMIC DNA]</scope>
    <source>
        <strain evidence="6 7">MaA-C15</strain>
    </source>
</reference>
<dbReference type="GO" id="GO:0003700">
    <property type="term" value="F:DNA-binding transcription factor activity"/>
    <property type="evidence" value="ECO:0007669"/>
    <property type="project" value="TreeGrafter"/>
</dbReference>
<evidence type="ECO:0000256" key="3">
    <source>
        <dbReference type="ARBA" id="ARBA00023125"/>
    </source>
</evidence>
<keyword evidence="4" id="KW-0804">Transcription</keyword>
<accession>A0A5D4GY99</accession>
<evidence type="ECO:0000259" key="5">
    <source>
        <dbReference type="PROSITE" id="PS50932"/>
    </source>
</evidence>
<dbReference type="InterPro" id="IPR028082">
    <property type="entry name" value="Peripla_BP_I"/>
</dbReference>
<evidence type="ECO:0000256" key="2">
    <source>
        <dbReference type="ARBA" id="ARBA00023015"/>
    </source>
</evidence>
<organism evidence="6 7">
    <name type="scientific">Neoaquamicrobium microcysteis</name>
    <dbReference type="NCBI Taxonomy" id="2682781"/>
    <lineage>
        <taxon>Bacteria</taxon>
        <taxon>Pseudomonadati</taxon>
        <taxon>Pseudomonadota</taxon>
        <taxon>Alphaproteobacteria</taxon>
        <taxon>Hyphomicrobiales</taxon>
        <taxon>Phyllobacteriaceae</taxon>
        <taxon>Neoaquamicrobium</taxon>
    </lineage>
</organism>
<feature type="domain" description="HTH lacI-type" evidence="5">
    <location>
        <begin position="14"/>
        <end position="69"/>
    </location>
</feature>
<gene>
    <name evidence="6" type="ORF">FY036_09000</name>
</gene>
<evidence type="ECO:0000256" key="4">
    <source>
        <dbReference type="ARBA" id="ARBA00023163"/>
    </source>
</evidence>
<dbReference type="SUPFAM" id="SSF47413">
    <property type="entry name" value="lambda repressor-like DNA-binding domains"/>
    <property type="match status" value="1"/>
</dbReference>
<dbReference type="InterPro" id="IPR010982">
    <property type="entry name" value="Lambda_DNA-bd_dom_sf"/>
</dbReference>
<protein>
    <submittedName>
        <fullName evidence="6">LacI family transcriptional regulator</fullName>
    </submittedName>
</protein>
<evidence type="ECO:0000313" key="7">
    <source>
        <dbReference type="Proteomes" id="UP000323258"/>
    </source>
</evidence>
<keyword evidence="3" id="KW-0238">DNA-binding</keyword>
<keyword evidence="1" id="KW-0678">Repressor</keyword>
<evidence type="ECO:0000313" key="6">
    <source>
        <dbReference type="EMBL" id="TYR33257.1"/>
    </source>
</evidence>
<comment type="caution">
    <text evidence="6">The sequence shown here is derived from an EMBL/GenBank/DDBJ whole genome shotgun (WGS) entry which is preliminary data.</text>
</comment>
<keyword evidence="2" id="KW-0805">Transcription regulation</keyword>
<dbReference type="Gene3D" id="1.10.260.40">
    <property type="entry name" value="lambda repressor-like DNA-binding domains"/>
    <property type="match status" value="1"/>
</dbReference>
<dbReference type="CDD" id="cd06267">
    <property type="entry name" value="PBP1_LacI_sugar_binding-like"/>
    <property type="match status" value="1"/>
</dbReference>
<sequence>MIAGGKRATPSRRVRLEDVAARCGVSVSTASRALAGGKGVRDDLRAAIIETARKLNYTVPASIAGRKVILAASSAAMVDYVRNQFTFYVLEGLNERASALGVEIVSRAIANTGEEMALLEEARDDDGVVGCLFLTLDDESMLTLASGFDKPIVLVNGDDPEMRRSSVTPCNRSAARLATEHLIAQGHERILFLMRRGRRTIERRFEGWQDALRAYGLGAAADMVVDVPDWLPELAAEAIGQRLKQNGRDFTAVLAAGDSLAVGAMMGLEAAGLKVPSDVSVMGMDDLPQAAFHNPPLSTMHIPMREIGAAALDLLLDDLGGRHLPPRRVEFACHIVQRQSTGPVRRDD</sequence>
<dbReference type="CDD" id="cd01392">
    <property type="entry name" value="HTH_LacI"/>
    <property type="match status" value="1"/>
</dbReference>
<dbReference type="InterPro" id="IPR000843">
    <property type="entry name" value="HTH_LacI"/>
</dbReference>
<dbReference type="SUPFAM" id="SSF53822">
    <property type="entry name" value="Periplasmic binding protein-like I"/>
    <property type="match status" value="1"/>
</dbReference>
<dbReference type="InterPro" id="IPR046335">
    <property type="entry name" value="LacI/GalR-like_sensor"/>
</dbReference>
<dbReference type="Pfam" id="PF13377">
    <property type="entry name" value="Peripla_BP_3"/>
    <property type="match status" value="1"/>
</dbReference>
<dbReference type="Gene3D" id="3.40.50.2300">
    <property type="match status" value="2"/>
</dbReference>
<dbReference type="PANTHER" id="PTHR30146">
    <property type="entry name" value="LACI-RELATED TRANSCRIPTIONAL REPRESSOR"/>
    <property type="match status" value="1"/>
</dbReference>
<proteinExistence type="predicted"/>
<dbReference type="OrthoDB" id="7912369at2"/>
<reference evidence="6 7" key="2">
    <citation type="submission" date="2019-09" db="EMBL/GenBank/DDBJ databases">
        <title>Mesorhizobium sp. MaA-C15 isolated from Microcystis aeruginosa.</title>
        <authorList>
            <person name="Jeong S.E."/>
            <person name="Jin H.M."/>
            <person name="Jeon C.O."/>
        </authorList>
    </citation>
    <scope>NUCLEOTIDE SEQUENCE [LARGE SCALE GENOMIC DNA]</scope>
    <source>
        <strain evidence="6 7">MaA-C15</strain>
    </source>
</reference>
<dbReference type="AlphaFoldDB" id="A0A5D4GY99"/>
<dbReference type="SMART" id="SM00354">
    <property type="entry name" value="HTH_LACI"/>
    <property type="match status" value="1"/>
</dbReference>
<dbReference type="Pfam" id="PF00356">
    <property type="entry name" value="LacI"/>
    <property type="match status" value="1"/>
</dbReference>